<dbReference type="Pfam" id="PF04407">
    <property type="entry name" value="DUF531"/>
    <property type="match status" value="1"/>
</dbReference>
<dbReference type="Gene3D" id="3.40.1280.10">
    <property type="match status" value="1"/>
</dbReference>
<dbReference type="PIRSF" id="PIRSF006006">
    <property type="entry name" value="UCP006006"/>
    <property type="match status" value="1"/>
</dbReference>
<dbReference type="GeneID" id="1477359"/>
<dbReference type="InterPro" id="IPR029026">
    <property type="entry name" value="tRNA_m1G_MTases_N"/>
</dbReference>
<proteinExistence type="predicted"/>
<protein>
    <submittedName>
        <fullName evidence="1">DUF531 family protein</fullName>
    </submittedName>
</protein>
<name>A0A832WPQ1_9EURY</name>
<dbReference type="Proteomes" id="UP000619545">
    <property type="component" value="Unassembled WGS sequence"/>
</dbReference>
<reference evidence="1" key="1">
    <citation type="journal article" date="2020" name="bioRxiv">
        <title>A rank-normalized archaeal taxonomy based on genome phylogeny resolves widespread incomplete and uneven classifications.</title>
        <authorList>
            <person name="Rinke C."/>
            <person name="Chuvochina M."/>
            <person name="Mussig A.J."/>
            <person name="Chaumeil P.-A."/>
            <person name="Waite D.W."/>
            <person name="Whitman W.B."/>
            <person name="Parks D.H."/>
            <person name="Hugenholtz P."/>
        </authorList>
    </citation>
    <scope>NUCLEOTIDE SEQUENCE</scope>
    <source>
        <strain evidence="1">UBA8853</strain>
    </source>
</reference>
<dbReference type="RefSeq" id="WP_011018428.1">
    <property type="nucleotide sequence ID" value="NZ_DUJS01000004.1"/>
</dbReference>
<gene>
    <name evidence="1" type="ORF">HA336_06180</name>
</gene>
<evidence type="ECO:0000313" key="1">
    <source>
        <dbReference type="EMBL" id="HII70804.1"/>
    </source>
</evidence>
<organism evidence="1 2">
    <name type="scientific">Methanopyrus kandleri</name>
    <dbReference type="NCBI Taxonomy" id="2320"/>
    <lineage>
        <taxon>Archaea</taxon>
        <taxon>Methanobacteriati</taxon>
        <taxon>Methanobacteriota</taxon>
        <taxon>Methanomada group</taxon>
        <taxon>Methanopyri</taxon>
        <taxon>Methanopyrales</taxon>
        <taxon>Methanopyraceae</taxon>
        <taxon>Methanopyrus</taxon>
    </lineage>
</organism>
<dbReference type="InterPro" id="IPR007501">
    <property type="entry name" value="DUF531"/>
</dbReference>
<evidence type="ECO:0000313" key="2">
    <source>
        <dbReference type="Proteomes" id="UP000619545"/>
    </source>
</evidence>
<comment type="caution">
    <text evidence="1">The sequence shown here is derived from an EMBL/GenBank/DDBJ whole genome shotgun (WGS) entry which is preliminary data.</text>
</comment>
<dbReference type="AlphaFoldDB" id="A0A832WPQ1"/>
<sequence>MPKRAGRVTIGLYNSYDPRRFHEIHARTIARAAPLCVAFDFKLALFGFPLDDLGVETPHELAEYVAEETTIGASGREVLVLAERNLLEVYDYPVRGFPPQLGTIVGTTCRPDERKAIEPEDVVREILRPRSVTLVFGLGRRGLPAEVLEACEYHLDITGRRISLETATAIGAVTAVIGHLIKKELGE</sequence>
<accession>A0A832WPQ1</accession>
<dbReference type="EMBL" id="DUJS01000004">
    <property type="protein sequence ID" value="HII70804.1"/>
    <property type="molecule type" value="Genomic_DNA"/>
</dbReference>
<dbReference type="OMA" id="RAAPICY"/>